<reference evidence="2 3" key="1">
    <citation type="journal article" date="2015" name="Proc. Natl. Acad. Sci. U.S.A.">
        <title>Expanded metabolic versatility of ubiquitous nitrite-oxidizing bacteria from the genus Nitrospira.</title>
        <authorList>
            <person name="Koch H."/>
            <person name="Lucker S."/>
            <person name="Albertsen M."/>
            <person name="Kitzinger K."/>
            <person name="Herbold C."/>
            <person name="Spieck E."/>
            <person name="Nielsen P.H."/>
            <person name="Wagner M."/>
            <person name="Daims H."/>
        </authorList>
    </citation>
    <scope>NUCLEOTIDE SEQUENCE [LARGE SCALE GENOMIC DNA]</scope>
    <source>
        <strain evidence="2 3">NSP M-1</strain>
    </source>
</reference>
<sequence>MKQARRRTTSSLSPPSAAREPCVVPISCPDCFGVLRFEREGPHGHLLYRCQVDHRYAPASLLDAKEAQLERSLWSAALLLKQLVYVYEDLLAEMKTAGGRRRAQIRRRINEVRKQCLAIRAMIEASHAVE</sequence>
<evidence type="ECO:0000313" key="2">
    <source>
        <dbReference type="EMBL" id="ALA60291.1"/>
    </source>
</evidence>
<accession>A0A0K2GH76</accession>
<feature type="region of interest" description="Disordered" evidence="1">
    <location>
        <begin position="1"/>
        <end position="20"/>
    </location>
</feature>
<name>A0A0K2GH76_NITMO</name>
<dbReference type="PATRIC" id="fig|42253.5.peg.3851"/>
<dbReference type="OrthoDB" id="1524092at2"/>
<keyword evidence="3" id="KW-1185">Reference proteome</keyword>
<proteinExistence type="predicted"/>
<gene>
    <name evidence="2" type="ORF">NITMOv2_3905</name>
</gene>
<dbReference type="EMBL" id="CP011801">
    <property type="protein sequence ID" value="ALA60291.1"/>
    <property type="molecule type" value="Genomic_DNA"/>
</dbReference>
<dbReference type="RefSeq" id="WP_145976412.1">
    <property type="nucleotide sequence ID" value="NZ_CP011801.1"/>
</dbReference>
<evidence type="ECO:0000256" key="1">
    <source>
        <dbReference type="SAM" id="MobiDB-lite"/>
    </source>
</evidence>
<feature type="compositionally biased region" description="Low complexity" evidence="1">
    <location>
        <begin position="9"/>
        <end position="19"/>
    </location>
</feature>
<dbReference type="STRING" id="42253.NITMOv2_3905"/>
<dbReference type="AlphaFoldDB" id="A0A0K2GH76"/>
<protein>
    <submittedName>
        <fullName evidence="2">Uncharacterized protein</fullName>
    </submittedName>
</protein>
<organism evidence="2 3">
    <name type="scientific">Nitrospira moscoviensis</name>
    <dbReference type="NCBI Taxonomy" id="42253"/>
    <lineage>
        <taxon>Bacteria</taxon>
        <taxon>Pseudomonadati</taxon>
        <taxon>Nitrospirota</taxon>
        <taxon>Nitrospiria</taxon>
        <taxon>Nitrospirales</taxon>
        <taxon>Nitrospiraceae</taxon>
        <taxon>Nitrospira</taxon>
    </lineage>
</organism>
<dbReference type="KEGG" id="nmv:NITMOv2_3905"/>
<evidence type="ECO:0000313" key="3">
    <source>
        <dbReference type="Proteomes" id="UP000069205"/>
    </source>
</evidence>
<dbReference type="Proteomes" id="UP000069205">
    <property type="component" value="Chromosome"/>
</dbReference>